<evidence type="ECO:0000313" key="9">
    <source>
        <dbReference type="Proteomes" id="UP000243459"/>
    </source>
</evidence>
<keyword evidence="3 6" id="KW-0539">Nucleus</keyword>
<dbReference type="AlphaFoldDB" id="A0A5P1EDU9"/>
<evidence type="ECO:0000313" key="8">
    <source>
        <dbReference type="EMBL" id="ONK63367.1"/>
    </source>
</evidence>
<reference evidence="9" key="1">
    <citation type="journal article" date="2017" name="Nat. Commun.">
        <title>The asparagus genome sheds light on the origin and evolution of a young Y chromosome.</title>
        <authorList>
            <person name="Harkess A."/>
            <person name="Zhou J."/>
            <person name="Xu C."/>
            <person name="Bowers J.E."/>
            <person name="Van der Hulst R."/>
            <person name="Ayyampalayam S."/>
            <person name="Mercati F."/>
            <person name="Riccardi P."/>
            <person name="McKain M.R."/>
            <person name="Kakrana A."/>
            <person name="Tang H."/>
            <person name="Ray J."/>
            <person name="Groenendijk J."/>
            <person name="Arikit S."/>
            <person name="Mathioni S.M."/>
            <person name="Nakano M."/>
            <person name="Shan H."/>
            <person name="Telgmann-Rauber A."/>
            <person name="Kanno A."/>
            <person name="Yue Z."/>
            <person name="Chen H."/>
            <person name="Li W."/>
            <person name="Chen Y."/>
            <person name="Xu X."/>
            <person name="Zhang Y."/>
            <person name="Luo S."/>
            <person name="Chen H."/>
            <person name="Gao J."/>
            <person name="Mao Z."/>
            <person name="Pires J.C."/>
            <person name="Luo M."/>
            <person name="Kudrna D."/>
            <person name="Wing R.A."/>
            <person name="Meyers B.C."/>
            <person name="Yi K."/>
            <person name="Kong H."/>
            <person name="Lavrijsen P."/>
            <person name="Sunseri F."/>
            <person name="Falavigna A."/>
            <person name="Ye Y."/>
            <person name="Leebens-Mack J.H."/>
            <person name="Chen G."/>
        </authorList>
    </citation>
    <scope>NUCLEOTIDE SEQUENCE [LARGE SCALE GENOMIC DNA]</scope>
    <source>
        <strain evidence="9">cv. DH0086</strain>
    </source>
</reference>
<dbReference type="CDD" id="cd07521">
    <property type="entry name" value="HAD_FCP1-like"/>
    <property type="match status" value="1"/>
</dbReference>
<dbReference type="PROSITE" id="PS50969">
    <property type="entry name" value="FCP1"/>
    <property type="match status" value="1"/>
</dbReference>
<evidence type="ECO:0000256" key="5">
    <source>
        <dbReference type="ARBA" id="ARBA00048336"/>
    </source>
</evidence>
<evidence type="ECO:0000259" key="7">
    <source>
        <dbReference type="PROSITE" id="PS50969"/>
    </source>
</evidence>
<organism evidence="8 9">
    <name type="scientific">Asparagus officinalis</name>
    <name type="common">Garden asparagus</name>
    <dbReference type="NCBI Taxonomy" id="4686"/>
    <lineage>
        <taxon>Eukaryota</taxon>
        <taxon>Viridiplantae</taxon>
        <taxon>Streptophyta</taxon>
        <taxon>Embryophyta</taxon>
        <taxon>Tracheophyta</taxon>
        <taxon>Spermatophyta</taxon>
        <taxon>Magnoliopsida</taxon>
        <taxon>Liliopsida</taxon>
        <taxon>Asparagales</taxon>
        <taxon>Asparagaceae</taxon>
        <taxon>Asparagoideae</taxon>
        <taxon>Asparagus</taxon>
    </lineage>
</organism>
<dbReference type="GO" id="GO:0005634">
    <property type="term" value="C:nucleus"/>
    <property type="evidence" value="ECO:0007669"/>
    <property type="project" value="UniProtKB-SubCell"/>
</dbReference>
<dbReference type="PANTHER" id="PTHR23081">
    <property type="entry name" value="RNA POLYMERASE II CTD PHOSPHATASE"/>
    <property type="match status" value="1"/>
</dbReference>
<dbReference type="SUPFAM" id="SSF56784">
    <property type="entry name" value="HAD-like"/>
    <property type="match status" value="1"/>
</dbReference>
<dbReference type="EMBL" id="CM007387">
    <property type="protein sequence ID" value="ONK63367.1"/>
    <property type="molecule type" value="Genomic_DNA"/>
</dbReference>
<dbReference type="InterPro" id="IPR036412">
    <property type="entry name" value="HAD-like_sf"/>
</dbReference>
<dbReference type="Pfam" id="PF03031">
    <property type="entry name" value="NIF"/>
    <property type="match status" value="1"/>
</dbReference>
<keyword evidence="9" id="KW-1185">Reference proteome</keyword>
<dbReference type="Proteomes" id="UP000243459">
    <property type="component" value="Chromosome 7"/>
</dbReference>
<dbReference type="OMA" id="PQGENPM"/>
<dbReference type="Gramene" id="ONK63367">
    <property type="protein sequence ID" value="ONK63367"/>
    <property type="gene ID" value="A4U43_C07F14360"/>
</dbReference>
<dbReference type="Gene3D" id="3.40.50.1000">
    <property type="entry name" value="HAD superfamily/HAD-like"/>
    <property type="match status" value="1"/>
</dbReference>
<dbReference type="GO" id="GO:0008420">
    <property type="term" value="F:RNA polymerase II CTD heptapeptide repeat phosphatase activity"/>
    <property type="evidence" value="ECO:0007669"/>
    <property type="project" value="UniProtKB-UniRule"/>
</dbReference>
<dbReference type="NCBIfam" id="TIGR02250">
    <property type="entry name" value="FCP1_euk"/>
    <property type="match status" value="1"/>
</dbReference>
<proteinExistence type="predicted"/>
<evidence type="ECO:0000256" key="2">
    <source>
        <dbReference type="ARBA" id="ARBA00022801"/>
    </source>
</evidence>
<comment type="subcellular location">
    <subcellularLocation>
        <location evidence="1 6">Nucleus</location>
    </subcellularLocation>
</comment>
<gene>
    <name evidence="8" type="ORF">A4U43_C07F14360</name>
</gene>
<protein>
    <recommendedName>
        <fullName evidence="6">RNA polymerase II C-terminal domain phosphatase-like</fullName>
        <ecNumber evidence="6">3.1.3.16</ecNumber>
    </recommendedName>
</protein>
<dbReference type="InterPro" id="IPR023214">
    <property type="entry name" value="HAD_sf"/>
</dbReference>
<comment type="catalytic activity">
    <reaction evidence="4 6">
        <text>O-phospho-L-seryl-[protein] + H2O = L-seryl-[protein] + phosphate</text>
        <dbReference type="Rhea" id="RHEA:20629"/>
        <dbReference type="Rhea" id="RHEA-COMP:9863"/>
        <dbReference type="Rhea" id="RHEA-COMP:11604"/>
        <dbReference type="ChEBI" id="CHEBI:15377"/>
        <dbReference type="ChEBI" id="CHEBI:29999"/>
        <dbReference type="ChEBI" id="CHEBI:43474"/>
        <dbReference type="ChEBI" id="CHEBI:83421"/>
        <dbReference type="EC" id="3.1.3.16"/>
    </reaction>
</comment>
<dbReference type="OrthoDB" id="10249888at2759"/>
<sequence>MRRENTADVLKEKKLILVLDLDNTLLHSVEDGSLSSEDEYLIQLREFVEDDRDRSVFRWSGMVTKLRPRVRAFLKQASAMYDMYVYTMGSREYASQMTEFLDPEGVYFKNKVLSREDCTAPNQKGLDVVLGEERAVVIIDDSRTVWRRHTRNQIEIKAYHFFGPKRPILDFDGNPLSDTEELESKHSALDNALGYLKRIHWLFFRGARYHDNSDGDVRRVLLRIADEMQQE</sequence>
<dbReference type="InterPro" id="IPR011947">
    <property type="entry name" value="FCP1_euk"/>
</dbReference>
<evidence type="ECO:0000256" key="4">
    <source>
        <dbReference type="ARBA" id="ARBA00047761"/>
    </source>
</evidence>
<evidence type="ECO:0000256" key="3">
    <source>
        <dbReference type="ARBA" id="ARBA00023242"/>
    </source>
</evidence>
<dbReference type="InterPro" id="IPR004274">
    <property type="entry name" value="FCP1_dom"/>
</dbReference>
<evidence type="ECO:0000256" key="1">
    <source>
        <dbReference type="ARBA" id="ARBA00004123"/>
    </source>
</evidence>
<dbReference type="EC" id="3.1.3.16" evidence="6"/>
<comment type="function">
    <text evidence="6">This promotes the activity of RNA polymerase II.</text>
</comment>
<dbReference type="InterPro" id="IPR039189">
    <property type="entry name" value="Fcp1"/>
</dbReference>
<comment type="catalytic activity">
    <reaction evidence="5 6">
        <text>O-phospho-L-threonyl-[protein] + H2O = L-threonyl-[protein] + phosphate</text>
        <dbReference type="Rhea" id="RHEA:47004"/>
        <dbReference type="Rhea" id="RHEA-COMP:11060"/>
        <dbReference type="Rhea" id="RHEA-COMP:11605"/>
        <dbReference type="ChEBI" id="CHEBI:15377"/>
        <dbReference type="ChEBI" id="CHEBI:30013"/>
        <dbReference type="ChEBI" id="CHEBI:43474"/>
        <dbReference type="ChEBI" id="CHEBI:61977"/>
        <dbReference type="EC" id="3.1.3.16"/>
    </reaction>
</comment>
<name>A0A5P1EDU9_ASPOF</name>
<keyword evidence="2 6" id="KW-0378">Hydrolase</keyword>
<accession>A0A5P1EDU9</accession>
<dbReference type="SMART" id="SM00577">
    <property type="entry name" value="CPDc"/>
    <property type="match status" value="1"/>
</dbReference>
<evidence type="ECO:0000256" key="6">
    <source>
        <dbReference type="RuleBase" id="RU366066"/>
    </source>
</evidence>
<dbReference type="PANTHER" id="PTHR23081:SF36">
    <property type="entry name" value="RNA POLYMERASE II SUBUNIT A C-TERMINAL DOMAIN PHOSPHATASE"/>
    <property type="match status" value="1"/>
</dbReference>
<feature type="domain" description="FCP1 homology" evidence="7">
    <location>
        <begin position="10"/>
        <end position="182"/>
    </location>
</feature>